<keyword evidence="1" id="KW-0472">Membrane</keyword>
<protein>
    <recommendedName>
        <fullName evidence="4">Type 4 fimbrial biogenesis protein PilX N-terminal domain-containing protein</fullName>
    </recommendedName>
</protein>
<dbReference type="EMBL" id="LBOI01000022">
    <property type="protein sequence ID" value="KKP30856.1"/>
    <property type="molecule type" value="Genomic_DNA"/>
</dbReference>
<sequence>MKFKNQKGQAVLIVLLSLSVVLIVVMFVVSRSITDISLSTKEENSLRAFSAAEAGIERALVIGSAQNGAFDDATFNTSVIDFAVGSSTVVYPISLKSGEFATFWFIGHNNNGTLGCTDETCFSGRSVKLCWGDSGTVTGPVPAVEFTVYYTTAANDLTKIRVARATLDPVSRANNFNSASTGVCTINEESFKYYTTIELSPAGGLGIAGWATPGILRYATVKILYNDTVAHKIGIDVSSTGSILPSQGVKIESDGKFGDANRSIEVYQLHPIAPTIFENAIFSSSGITK</sequence>
<keyword evidence="1" id="KW-0812">Transmembrane</keyword>
<organism evidence="2 3">
    <name type="scientific">Candidatus Woesebacteria bacterium GW2011_GWC2_31_9</name>
    <dbReference type="NCBI Taxonomy" id="1618586"/>
    <lineage>
        <taxon>Bacteria</taxon>
        <taxon>Candidatus Woeseibacteriota</taxon>
    </lineage>
</organism>
<evidence type="ECO:0000256" key="1">
    <source>
        <dbReference type="SAM" id="Phobius"/>
    </source>
</evidence>
<keyword evidence="1" id="KW-1133">Transmembrane helix</keyword>
<name>A0A0F9YWL1_9BACT</name>
<evidence type="ECO:0000313" key="2">
    <source>
        <dbReference type="EMBL" id="KKP30856.1"/>
    </source>
</evidence>
<comment type="caution">
    <text evidence="2">The sequence shown here is derived from an EMBL/GenBank/DDBJ whole genome shotgun (WGS) entry which is preliminary data.</text>
</comment>
<evidence type="ECO:0000313" key="3">
    <source>
        <dbReference type="Proteomes" id="UP000034803"/>
    </source>
</evidence>
<proteinExistence type="predicted"/>
<reference evidence="2 3" key="1">
    <citation type="journal article" date="2015" name="Nature">
        <title>rRNA introns, odd ribosomes, and small enigmatic genomes across a large radiation of phyla.</title>
        <authorList>
            <person name="Brown C.T."/>
            <person name="Hug L.A."/>
            <person name="Thomas B.C."/>
            <person name="Sharon I."/>
            <person name="Castelle C.J."/>
            <person name="Singh A."/>
            <person name="Wilkins M.J."/>
            <person name="Williams K.H."/>
            <person name="Banfield J.F."/>
        </authorList>
    </citation>
    <scope>NUCLEOTIDE SEQUENCE [LARGE SCALE GENOMIC DNA]</scope>
</reference>
<dbReference type="Proteomes" id="UP000034803">
    <property type="component" value="Unassembled WGS sequence"/>
</dbReference>
<evidence type="ECO:0008006" key="4">
    <source>
        <dbReference type="Google" id="ProtNLM"/>
    </source>
</evidence>
<dbReference type="PATRIC" id="fig|1618586.3.peg.899"/>
<dbReference type="AlphaFoldDB" id="A0A0F9YWL1"/>
<feature type="transmembrane region" description="Helical" evidence="1">
    <location>
        <begin position="12"/>
        <end position="29"/>
    </location>
</feature>
<gene>
    <name evidence="2" type="ORF">UR21_C0022G0004</name>
</gene>
<accession>A0A0F9YWL1</accession>